<sequence>MLPKKMEGVMMVDLVKLIINGKEVEAPAGSTILQAAELAGIEIPRLCYDKDLSPLGACRLCVVEVKGNRLLPASCVTPVFQGMEVETESPAVVEARKTILELLIANHPLDCLTCEKAGACKLQDYCYRYGIKGSPFVGQKHAYAIDDSNPFIVRDLNKCILCGACVRACEELTGADNLSYLKRGFHRKATTAGDVDYIDSDCVFCGQCVAVCPTGALTEKTMVGQGRRWDIERVRTTCPFCGTGCNFDLAVKDGKVIGVLSNPDAPVNQRSLCVKGRFGWDFIYNENRLTTPLIKKNGEFEPASWDEAFSLIATRFKEIKEKYGPDSFAALSSARCTNEENFLVSKFSRAVMGTNNVDHCART</sequence>
<evidence type="ECO:0000256" key="6">
    <source>
        <dbReference type="ARBA" id="ARBA00022723"/>
    </source>
</evidence>
<dbReference type="Proteomes" id="UP000001968">
    <property type="component" value="Chromosome"/>
</dbReference>
<protein>
    <submittedName>
        <fullName evidence="19">NADH dehydrogenase I chain G</fullName>
    </submittedName>
</protein>
<dbReference type="PROSITE" id="PS51379">
    <property type="entry name" value="4FE4S_FER_2"/>
    <property type="match status" value="2"/>
</dbReference>
<dbReference type="GO" id="GO:0051537">
    <property type="term" value="F:2 iron, 2 sulfur cluster binding"/>
    <property type="evidence" value="ECO:0007669"/>
    <property type="project" value="UniProtKB-KW"/>
</dbReference>
<evidence type="ECO:0000256" key="1">
    <source>
        <dbReference type="ARBA" id="ARBA00001966"/>
    </source>
</evidence>
<dbReference type="SUPFAM" id="SSF54862">
    <property type="entry name" value="4Fe-4S ferredoxins"/>
    <property type="match status" value="1"/>
</dbReference>
<keyword evidence="7" id="KW-0677">Repeat</keyword>
<dbReference type="GO" id="GO:0042773">
    <property type="term" value="P:ATP synthesis coupled electron transport"/>
    <property type="evidence" value="ECO:0007669"/>
    <property type="project" value="InterPro"/>
</dbReference>
<keyword evidence="4" id="KW-0004">4Fe-4S</keyword>
<dbReference type="InterPro" id="IPR006963">
    <property type="entry name" value="Mopterin_OxRdtase_4Fe-4S_dom"/>
</dbReference>
<evidence type="ECO:0000256" key="9">
    <source>
        <dbReference type="ARBA" id="ARBA00023002"/>
    </source>
</evidence>
<evidence type="ECO:0000313" key="20">
    <source>
        <dbReference type="Proteomes" id="UP000001968"/>
    </source>
</evidence>
<dbReference type="Pfam" id="PF10588">
    <property type="entry name" value="NADH-G_4Fe-4S_3"/>
    <property type="match status" value="1"/>
</dbReference>
<evidence type="ECO:0000259" key="16">
    <source>
        <dbReference type="PROSITE" id="PS51379"/>
    </source>
</evidence>
<evidence type="ECO:0000256" key="8">
    <source>
        <dbReference type="ARBA" id="ARBA00022967"/>
    </source>
</evidence>
<dbReference type="InterPro" id="IPR027467">
    <property type="entry name" value="MopterinOxRdtase_cofactor_BS"/>
</dbReference>
<dbReference type="Gene3D" id="3.10.20.740">
    <property type="match status" value="1"/>
</dbReference>
<dbReference type="Pfam" id="PF13510">
    <property type="entry name" value="Fer2_4"/>
    <property type="match status" value="1"/>
</dbReference>
<name>Q0AVX5_SYNWW</name>
<dbReference type="PROSITE" id="PS00641">
    <property type="entry name" value="COMPLEX1_75K_1"/>
    <property type="match status" value="1"/>
</dbReference>
<dbReference type="PROSITE" id="PS00551">
    <property type="entry name" value="MOLYBDOPTERIN_PROK_1"/>
    <property type="match status" value="1"/>
</dbReference>
<dbReference type="Gene3D" id="3.30.70.20">
    <property type="match status" value="1"/>
</dbReference>
<evidence type="ECO:0000259" key="17">
    <source>
        <dbReference type="PROSITE" id="PS51669"/>
    </source>
</evidence>
<evidence type="ECO:0000256" key="14">
    <source>
        <dbReference type="ARBA" id="ARBA00034078"/>
    </source>
</evidence>
<feature type="domain" description="2Fe-2S ferredoxin-type" evidence="15">
    <location>
        <begin position="13"/>
        <end position="91"/>
    </location>
</feature>
<reference evidence="20" key="1">
    <citation type="journal article" date="2010" name="Environ. Microbiol.">
        <title>The genome of Syntrophomonas wolfei: new insights into syntrophic metabolism and biohydrogen production.</title>
        <authorList>
            <person name="Sieber J.R."/>
            <person name="Sims D.R."/>
            <person name="Han C."/>
            <person name="Kim E."/>
            <person name="Lykidis A."/>
            <person name="Lapidus A.L."/>
            <person name="McDonnald E."/>
            <person name="Rohlin L."/>
            <person name="Culley D.E."/>
            <person name="Gunsalus R."/>
            <person name="McInerney M.J."/>
        </authorList>
    </citation>
    <scope>NUCLEOTIDE SEQUENCE [LARGE SCALE GENOMIC DNA]</scope>
    <source>
        <strain evidence="20">DSM 2245B / Goettingen</strain>
    </source>
</reference>
<evidence type="ECO:0000259" key="15">
    <source>
        <dbReference type="PROSITE" id="PS51085"/>
    </source>
</evidence>
<keyword evidence="13" id="KW-0472">Membrane</keyword>
<dbReference type="Gene3D" id="3.40.50.740">
    <property type="match status" value="1"/>
</dbReference>
<dbReference type="FunFam" id="3.30.70.20:FF:000035">
    <property type="entry name" value="Iron hydrogenase 1"/>
    <property type="match status" value="1"/>
</dbReference>
<evidence type="ECO:0000259" key="18">
    <source>
        <dbReference type="PROSITE" id="PS51839"/>
    </source>
</evidence>
<dbReference type="PROSITE" id="PS00198">
    <property type="entry name" value="4FE4S_FER_1"/>
    <property type="match status" value="1"/>
</dbReference>
<dbReference type="eggNOG" id="COG3383">
    <property type="taxonomic scope" value="Bacteria"/>
</dbReference>
<keyword evidence="12" id="KW-0520">NAD</keyword>
<dbReference type="InterPro" id="IPR000283">
    <property type="entry name" value="NADH_UbQ_OxRdtase_75kDa_su_CS"/>
</dbReference>
<dbReference type="GO" id="GO:0046872">
    <property type="term" value="F:metal ion binding"/>
    <property type="evidence" value="ECO:0007669"/>
    <property type="project" value="UniProtKB-KW"/>
</dbReference>
<evidence type="ECO:0000256" key="7">
    <source>
        <dbReference type="ARBA" id="ARBA00022737"/>
    </source>
</evidence>
<dbReference type="InterPro" id="IPR017896">
    <property type="entry name" value="4Fe4S_Fe-S-bd"/>
</dbReference>
<dbReference type="InterPro" id="IPR006656">
    <property type="entry name" value="Mopterin_OxRdtase"/>
</dbReference>
<dbReference type="PROSITE" id="PS51669">
    <property type="entry name" value="4FE4S_MOW_BIS_MGD"/>
    <property type="match status" value="1"/>
</dbReference>
<dbReference type="HOGENOM" id="CLU_000422_11_0_9"/>
<dbReference type="Pfam" id="PF04879">
    <property type="entry name" value="Molybdop_Fe4S4"/>
    <property type="match status" value="1"/>
</dbReference>
<dbReference type="STRING" id="335541.Swol_1831"/>
<dbReference type="PROSITE" id="PS51085">
    <property type="entry name" value="2FE2S_FER_2"/>
    <property type="match status" value="1"/>
</dbReference>
<dbReference type="FunFam" id="2.20.25.90:FF:000001">
    <property type="entry name" value="Formate dehydrogenase subunit alpha"/>
    <property type="match status" value="1"/>
</dbReference>
<gene>
    <name evidence="19" type="ordered locus">Swol_1831</name>
</gene>
<organism evidence="19 20">
    <name type="scientific">Syntrophomonas wolfei subsp. wolfei (strain DSM 2245B / Goettingen)</name>
    <dbReference type="NCBI Taxonomy" id="335541"/>
    <lineage>
        <taxon>Bacteria</taxon>
        <taxon>Bacillati</taxon>
        <taxon>Bacillota</taxon>
        <taxon>Clostridia</taxon>
        <taxon>Eubacteriales</taxon>
        <taxon>Syntrophomonadaceae</taxon>
        <taxon>Syntrophomonas</taxon>
    </lineage>
</organism>
<dbReference type="SUPFAM" id="SSF53706">
    <property type="entry name" value="Formate dehydrogenase/DMSO reductase, domains 1-3"/>
    <property type="match status" value="1"/>
</dbReference>
<keyword evidence="9" id="KW-0560">Oxidoreductase</keyword>
<feature type="domain" description="4Fe-4S Mo/W bis-MGD-type" evidence="17">
    <location>
        <begin position="231"/>
        <end position="287"/>
    </location>
</feature>
<dbReference type="CDD" id="cd00207">
    <property type="entry name" value="fer2"/>
    <property type="match status" value="1"/>
</dbReference>
<feature type="domain" description="4Fe-4S ferredoxin-type" evidence="16">
    <location>
        <begin position="194"/>
        <end position="222"/>
    </location>
</feature>
<dbReference type="SMART" id="SM00929">
    <property type="entry name" value="NADH-G_4Fe-4S_3"/>
    <property type="match status" value="1"/>
</dbReference>
<dbReference type="KEGG" id="swo:Swol_1831"/>
<proteinExistence type="inferred from homology"/>
<keyword evidence="10" id="KW-0408">Iron</keyword>
<comment type="cofactor">
    <cofactor evidence="14">
        <name>[2Fe-2S] cluster</name>
        <dbReference type="ChEBI" id="CHEBI:190135"/>
    </cofactor>
</comment>
<comment type="subcellular location">
    <subcellularLocation>
        <location evidence="2">Membrane</location>
    </subcellularLocation>
</comment>
<comment type="cofactor">
    <cofactor evidence="1">
        <name>[4Fe-4S] cluster</name>
        <dbReference type="ChEBI" id="CHEBI:49883"/>
    </cofactor>
</comment>
<dbReference type="PROSITE" id="PS51839">
    <property type="entry name" value="4FE4S_HC3"/>
    <property type="match status" value="1"/>
</dbReference>
<comment type="similarity">
    <text evidence="3">Belongs to the complex I 75 kDa subunit family.</text>
</comment>
<dbReference type="InterPro" id="IPR001041">
    <property type="entry name" value="2Fe-2S_ferredoxin-type"/>
</dbReference>
<dbReference type="GO" id="GO:0016020">
    <property type="term" value="C:membrane"/>
    <property type="evidence" value="ECO:0007669"/>
    <property type="project" value="UniProtKB-SubCell"/>
</dbReference>
<keyword evidence="5" id="KW-0001">2Fe-2S</keyword>
<dbReference type="Pfam" id="PF00384">
    <property type="entry name" value="Molybdopterin"/>
    <property type="match status" value="1"/>
</dbReference>
<feature type="domain" description="4Fe-4S ferredoxin-type" evidence="16">
    <location>
        <begin position="150"/>
        <end position="181"/>
    </location>
</feature>
<dbReference type="PANTHER" id="PTHR43105:SF14">
    <property type="entry name" value="FORMATE DEHYDROGENASE H"/>
    <property type="match status" value="1"/>
</dbReference>
<evidence type="ECO:0000256" key="4">
    <source>
        <dbReference type="ARBA" id="ARBA00022485"/>
    </source>
</evidence>
<dbReference type="InterPro" id="IPR017900">
    <property type="entry name" value="4Fe4S_Fe_S_CS"/>
</dbReference>
<dbReference type="PANTHER" id="PTHR43105">
    <property type="entry name" value="RESPIRATORY NITRATE REDUCTASE"/>
    <property type="match status" value="1"/>
</dbReference>
<evidence type="ECO:0000256" key="3">
    <source>
        <dbReference type="ARBA" id="ARBA00005404"/>
    </source>
</evidence>
<evidence type="ECO:0000313" key="19">
    <source>
        <dbReference type="EMBL" id="ABI69129.1"/>
    </source>
</evidence>
<keyword evidence="11" id="KW-0411">Iron-sulfur</keyword>
<accession>Q0AVX5</accession>
<feature type="domain" description="4Fe-4S His(Cys)3-ligated-type" evidence="18">
    <location>
        <begin position="91"/>
        <end position="130"/>
    </location>
</feature>
<dbReference type="AlphaFoldDB" id="Q0AVX5"/>
<keyword evidence="8" id="KW-1278">Translocase</keyword>
<evidence type="ECO:0000256" key="5">
    <source>
        <dbReference type="ARBA" id="ARBA00022714"/>
    </source>
</evidence>
<evidence type="ECO:0000256" key="10">
    <source>
        <dbReference type="ARBA" id="ARBA00023004"/>
    </source>
</evidence>
<dbReference type="GO" id="GO:0008137">
    <property type="term" value="F:NADH dehydrogenase (ubiquinone) activity"/>
    <property type="evidence" value="ECO:0007669"/>
    <property type="project" value="InterPro"/>
</dbReference>
<dbReference type="GO" id="GO:0051539">
    <property type="term" value="F:4 iron, 4 sulfur cluster binding"/>
    <property type="evidence" value="ECO:0007669"/>
    <property type="project" value="UniProtKB-KW"/>
</dbReference>
<evidence type="ECO:0000256" key="12">
    <source>
        <dbReference type="ARBA" id="ARBA00023027"/>
    </source>
</evidence>
<dbReference type="Gene3D" id="2.20.25.90">
    <property type="entry name" value="ADC-like domains"/>
    <property type="match status" value="1"/>
</dbReference>
<keyword evidence="6" id="KW-0479">Metal-binding</keyword>
<evidence type="ECO:0000256" key="11">
    <source>
        <dbReference type="ARBA" id="ARBA00023014"/>
    </source>
</evidence>
<dbReference type="EMBL" id="CP000448">
    <property type="protein sequence ID" value="ABI69129.1"/>
    <property type="molecule type" value="Genomic_DNA"/>
</dbReference>
<dbReference type="InterPro" id="IPR019574">
    <property type="entry name" value="NADH_UbQ_OxRdtase_Gsu_4Fe4S-bd"/>
</dbReference>
<dbReference type="SMART" id="SM00926">
    <property type="entry name" value="Molybdop_Fe4S4"/>
    <property type="match status" value="1"/>
</dbReference>
<dbReference type="SUPFAM" id="SSF54292">
    <property type="entry name" value="2Fe-2S ferredoxin-like"/>
    <property type="match status" value="1"/>
</dbReference>
<evidence type="ECO:0000256" key="2">
    <source>
        <dbReference type="ARBA" id="ARBA00004370"/>
    </source>
</evidence>
<evidence type="ECO:0000256" key="13">
    <source>
        <dbReference type="ARBA" id="ARBA00023136"/>
    </source>
</evidence>
<dbReference type="InterPro" id="IPR036010">
    <property type="entry name" value="2Fe-2S_ferredoxin-like_sf"/>
</dbReference>
<dbReference type="InterPro" id="IPR050123">
    <property type="entry name" value="Prok_molybdopt-oxidoreductase"/>
</dbReference>
<dbReference type="FunFam" id="3.10.20.740:FF:000004">
    <property type="entry name" value="NADH-quinone oxidoreductase"/>
    <property type="match status" value="1"/>
</dbReference>
<dbReference type="GO" id="GO:0003954">
    <property type="term" value="F:NADH dehydrogenase activity"/>
    <property type="evidence" value="ECO:0007669"/>
    <property type="project" value="TreeGrafter"/>
</dbReference>
<keyword evidence="20" id="KW-1185">Reference proteome</keyword>
<dbReference type="Pfam" id="PF12838">
    <property type="entry name" value="Fer4_7"/>
    <property type="match status" value="1"/>
</dbReference>